<name>A0A8D9FQQ3_9VIRU</name>
<evidence type="ECO:0000256" key="1">
    <source>
        <dbReference type="SAM" id="MobiDB-lite"/>
    </source>
</evidence>
<dbReference type="PROSITE" id="PS51257">
    <property type="entry name" value="PROKAR_LIPOPROTEIN"/>
    <property type="match status" value="1"/>
</dbReference>
<evidence type="ECO:0000313" key="2">
    <source>
        <dbReference type="EMBL" id="CAG7580350.1"/>
    </source>
</evidence>
<organism evidence="2">
    <name type="scientific">uncultured marine phage</name>
    <dbReference type="NCBI Taxonomy" id="707152"/>
    <lineage>
        <taxon>Viruses</taxon>
        <taxon>environmental samples</taxon>
    </lineage>
</organism>
<accession>A0A8D9FQQ3</accession>
<sequence>MEMKIMKTKLITLLILILAIFLLMTSCSKPDSDLEHPSGENDGRVESTEHRIYSDNEDHPYTFVDVYKHEIDEIEYHLYSDNDGIFVINHTKEVLEVELLKKELGE</sequence>
<feature type="region of interest" description="Disordered" evidence="1">
    <location>
        <begin position="30"/>
        <end position="51"/>
    </location>
</feature>
<reference evidence="2" key="1">
    <citation type="submission" date="2021-06" db="EMBL/GenBank/DDBJ databases">
        <authorList>
            <person name="Gannon L."/>
            <person name="Redgwell R T."/>
            <person name="Michniewski S."/>
            <person name="Harrison D C."/>
            <person name="Millard A."/>
        </authorList>
    </citation>
    <scope>NUCLEOTIDE SEQUENCE</scope>
</reference>
<gene>
    <name evidence="2" type="ORF">SLAVMIC_00371</name>
</gene>
<proteinExistence type="predicted"/>
<dbReference type="EMBL" id="OU342829">
    <property type="protein sequence ID" value="CAG7580350.1"/>
    <property type="molecule type" value="Genomic_DNA"/>
</dbReference>
<protein>
    <submittedName>
        <fullName evidence="2">Uncharacterized protein</fullName>
    </submittedName>
</protein>